<feature type="transmembrane region" description="Helical" evidence="2">
    <location>
        <begin position="133"/>
        <end position="155"/>
    </location>
</feature>
<sequence>MSAVGGVDEDAVTQRPRGGATAADAAAAPTGSGEDLRATRRQVLARALLPRSREMLLKLPLVPLGAAVALVAAGRVPGPAAIVQLVVLWVVVEPLAYQARYQLNDLRDRAADAAHPERDHRGRLTFPWTPARAAVVWGSLGARVAAAVALAVLLPGSAGEAATGFLVLLVLVSGAYELARERVRRAGPVAPDGVAARRLGLPVLACVPLGYGLRVWTGYHAAAGGELPPVLGILLVATVLATYTACVLLAWALEATTFLGERGAPPAEGLGRRAHVALLLAHAGLLSAEGRSPRPVPGRALVVARDRPAGSALDVRAWDVAGAVAVVGAYLLAGAGTGADGAVRAVLVAAGLLSAAAPSLVHLRSRPGSGPWDGRAPWLAPGSLAVVVALEWLLLAGAMVAVLVLAPAQARLLWVPAFVLFQVGSTRTSSYERGFGPLSTVRRPLAWLRRRRGQRGPGAATG</sequence>
<keyword evidence="4" id="KW-1185">Reference proteome</keyword>
<gene>
    <name evidence="3" type="ORF">HLB09_15120</name>
</gene>
<dbReference type="Proteomes" id="UP000555552">
    <property type="component" value="Unassembled WGS sequence"/>
</dbReference>
<evidence type="ECO:0000256" key="1">
    <source>
        <dbReference type="SAM" id="MobiDB-lite"/>
    </source>
</evidence>
<keyword evidence="2" id="KW-0812">Transmembrane</keyword>
<evidence type="ECO:0000313" key="3">
    <source>
        <dbReference type="EMBL" id="NNH24393.1"/>
    </source>
</evidence>
<feature type="compositionally biased region" description="Low complexity" evidence="1">
    <location>
        <begin position="15"/>
        <end position="30"/>
    </location>
</feature>
<accession>A0A849BSJ2</accession>
<feature type="region of interest" description="Disordered" evidence="1">
    <location>
        <begin position="1"/>
        <end position="34"/>
    </location>
</feature>
<feature type="transmembrane region" description="Helical" evidence="2">
    <location>
        <begin position="199"/>
        <end position="219"/>
    </location>
</feature>
<feature type="transmembrane region" description="Helical" evidence="2">
    <location>
        <begin position="342"/>
        <end position="363"/>
    </location>
</feature>
<keyword evidence="2" id="KW-0472">Membrane</keyword>
<feature type="transmembrane region" description="Helical" evidence="2">
    <location>
        <begin position="384"/>
        <end position="406"/>
    </location>
</feature>
<reference evidence="3 4" key="1">
    <citation type="submission" date="2020-05" db="EMBL/GenBank/DDBJ databases">
        <title>MicrobeNet Type strains.</title>
        <authorList>
            <person name="Nicholson A.C."/>
        </authorList>
    </citation>
    <scope>NUCLEOTIDE SEQUENCE [LARGE SCALE GENOMIC DNA]</scope>
    <source>
        <strain evidence="3 4">JCM 14547</strain>
    </source>
</reference>
<protein>
    <submittedName>
        <fullName evidence="3">Uncharacterized protein</fullName>
    </submittedName>
</protein>
<name>A0A849BSJ2_9ACTN</name>
<evidence type="ECO:0000256" key="2">
    <source>
        <dbReference type="SAM" id="Phobius"/>
    </source>
</evidence>
<feature type="transmembrane region" description="Helical" evidence="2">
    <location>
        <begin position="161"/>
        <end position="179"/>
    </location>
</feature>
<comment type="caution">
    <text evidence="3">The sequence shown here is derived from an EMBL/GenBank/DDBJ whole genome shotgun (WGS) entry which is preliminary data.</text>
</comment>
<organism evidence="3 4">
    <name type="scientific">Pseudokineococcus marinus</name>
    <dbReference type="NCBI Taxonomy" id="351215"/>
    <lineage>
        <taxon>Bacteria</taxon>
        <taxon>Bacillati</taxon>
        <taxon>Actinomycetota</taxon>
        <taxon>Actinomycetes</taxon>
        <taxon>Kineosporiales</taxon>
        <taxon>Kineosporiaceae</taxon>
        <taxon>Pseudokineococcus</taxon>
    </lineage>
</organism>
<evidence type="ECO:0000313" key="4">
    <source>
        <dbReference type="Proteomes" id="UP000555552"/>
    </source>
</evidence>
<feature type="transmembrane region" description="Helical" evidence="2">
    <location>
        <begin position="317"/>
        <end position="336"/>
    </location>
</feature>
<feature type="transmembrane region" description="Helical" evidence="2">
    <location>
        <begin position="80"/>
        <end position="97"/>
    </location>
</feature>
<feature type="transmembrane region" description="Helical" evidence="2">
    <location>
        <begin position="231"/>
        <end position="253"/>
    </location>
</feature>
<dbReference type="AlphaFoldDB" id="A0A849BSJ2"/>
<dbReference type="EMBL" id="JABEMA010000341">
    <property type="protein sequence ID" value="NNH24393.1"/>
    <property type="molecule type" value="Genomic_DNA"/>
</dbReference>
<keyword evidence="2" id="KW-1133">Transmembrane helix</keyword>
<dbReference type="RefSeq" id="WP_171204146.1">
    <property type="nucleotide sequence ID" value="NZ_BAAANP010000004.1"/>
</dbReference>
<proteinExistence type="predicted"/>